<gene>
    <name evidence="3" type="ORF">XENTR_v90026708mg</name>
</gene>
<proteinExistence type="predicted"/>
<dbReference type="AlphaFoldDB" id="A0A1B8Y489"/>
<accession>A0A1B8Y489</accession>
<reference evidence="3" key="1">
    <citation type="submission" date="2009-11" db="EMBL/GenBank/DDBJ databases">
        <authorList>
            <consortium name="US DOE Joint Genome Institute (JGI-PGF)"/>
            <person name="Ottilar R."/>
            <person name="Schmutz J."/>
            <person name="Salamov A."/>
            <person name="Cheng J.F."/>
            <person name="Lucas S."/>
            <person name="Pitluck S."/>
            <person name="Gundlach H."/>
            <person name="Guo Y."/>
            <person name="Haberer G."/>
            <person name="Nasrallah J."/>
            <person name="Mayer K.F.X."/>
            <person name="van de Peer Y."/>
            <person name="Weigel D."/>
            <person name="Grigoriev I.V."/>
        </authorList>
    </citation>
    <scope>NUCLEOTIDE SEQUENCE</scope>
    <source>
        <strain evidence="3">Nigerian</strain>
    </source>
</reference>
<feature type="coiled-coil region" evidence="1">
    <location>
        <begin position="1"/>
        <end position="49"/>
    </location>
</feature>
<protein>
    <submittedName>
        <fullName evidence="3">Uncharacterized protein</fullName>
    </submittedName>
</protein>
<feature type="compositionally biased region" description="Basic and acidic residues" evidence="2">
    <location>
        <begin position="57"/>
        <end position="80"/>
    </location>
</feature>
<name>A0A1B8Y489_XENTR</name>
<dbReference type="EMBL" id="KV460469">
    <property type="protein sequence ID" value="OCA17749.1"/>
    <property type="molecule type" value="Genomic_DNA"/>
</dbReference>
<organism evidence="3">
    <name type="scientific">Xenopus tropicalis</name>
    <name type="common">Western clawed frog</name>
    <name type="synonym">Silurana tropicalis</name>
    <dbReference type="NCBI Taxonomy" id="8364"/>
    <lineage>
        <taxon>Eukaryota</taxon>
        <taxon>Metazoa</taxon>
        <taxon>Chordata</taxon>
        <taxon>Craniata</taxon>
        <taxon>Vertebrata</taxon>
        <taxon>Euteleostomi</taxon>
        <taxon>Amphibia</taxon>
        <taxon>Batrachia</taxon>
        <taxon>Anura</taxon>
        <taxon>Pipoidea</taxon>
        <taxon>Pipidae</taxon>
        <taxon>Xenopodinae</taxon>
        <taxon>Xenopus</taxon>
        <taxon>Silurana</taxon>
    </lineage>
</organism>
<evidence type="ECO:0000313" key="3">
    <source>
        <dbReference type="EMBL" id="OCA17749.1"/>
    </source>
</evidence>
<evidence type="ECO:0000256" key="2">
    <source>
        <dbReference type="SAM" id="MobiDB-lite"/>
    </source>
</evidence>
<evidence type="ECO:0000256" key="1">
    <source>
        <dbReference type="SAM" id="Coils"/>
    </source>
</evidence>
<feature type="region of interest" description="Disordered" evidence="2">
    <location>
        <begin position="57"/>
        <end position="81"/>
    </location>
</feature>
<reference evidence="3" key="3">
    <citation type="submission" date="2016-05" db="EMBL/GenBank/DDBJ databases">
        <title>WGS assembly of Xenopus tropicalis.</title>
        <authorList>
            <person name="Sessions A."/>
            <person name="Jenkins J."/>
            <person name="Mitros T."/>
            <person name="Lyons J.T."/>
            <person name="Dichmann D.S."/>
            <person name="Robert J."/>
            <person name="Harland R.M."/>
            <person name="Rokhsar D.S."/>
        </authorList>
    </citation>
    <scope>NUCLEOTIDE SEQUENCE</scope>
    <source>
        <strain evidence="3">Nigerian</strain>
    </source>
</reference>
<keyword evidence="1" id="KW-0175">Coiled coil</keyword>
<reference evidence="3" key="2">
    <citation type="journal article" date="2010" name="Science">
        <title>The genome of the Western clawed frog Xenopus tropicalis.</title>
        <authorList>
            <person name="Hellsten U."/>
            <person name="Harland R.M."/>
            <person name="Gilchrist M.J."/>
            <person name="Hendrix D."/>
            <person name="Jurka J."/>
            <person name="Kapitonov V."/>
            <person name="Ovcharenko I."/>
            <person name="Putnam N.H."/>
            <person name="Shu S."/>
            <person name="Taher L."/>
            <person name="Blitz I.L."/>
            <person name="Blumberg B."/>
            <person name="Dichmann D.S."/>
            <person name="Dubchak I."/>
            <person name="Amaya E."/>
            <person name="Detter J.C."/>
            <person name="Fletcher R."/>
            <person name="Gerhard D.S."/>
            <person name="Goodstein D."/>
            <person name="Graves T."/>
            <person name="Grigoriev I.V."/>
            <person name="Grimwood J."/>
            <person name="Kawashima T."/>
            <person name="Lindquist E."/>
            <person name="Lucas S.M."/>
            <person name="Mead P.E."/>
            <person name="Mitros T."/>
            <person name="Ogino H."/>
            <person name="Ohta Y."/>
            <person name="Poliakov A.V."/>
            <person name="Pollet N."/>
            <person name="Robert J."/>
            <person name="Salamov A."/>
            <person name="Sater A.K."/>
            <person name="Schmutz J."/>
            <person name="Terry A."/>
            <person name="Vize P.D."/>
            <person name="Warren W.C."/>
            <person name="Wells D."/>
            <person name="Wills A."/>
            <person name="Wilson R.K."/>
            <person name="Zimmerman L.B."/>
            <person name="Zorn A.M."/>
            <person name="Grainger R."/>
            <person name="Grammer T."/>
            <person name="Khokha M.K."/>
            <person name="Richardson P.M."/>
            <person name="Rokhsar D.S."/>
        </authorList>
    </citation>
    <scope>NUCLEOTIDE SEQUENCE [LARGE SCALE GENOMIC DNA]</scope>
    <source>
        <strain evidence="3">Nigerian</strain>
    </source>
</reference>
<sequence>MEKIESDLQNVKAVLAQREEEIFRLQREIHALEESNRTLEATTADLRLEAEKSGRKIKGLEKDMEAEGRRGRAETREHEQSMAQIQHQLKAEQNKVEQLEQYRLGYEKLREGKPAIKNEGKRRRLCTWEFGVDYSAPAPKGLIRIDVSAAPRVTDSGPADLL</sequence>